<keyword evidence="5" id="KW-0560">Oxidoreductase</keyword>
<keyword evidence="9" id="KW-1133">Transmembrane helix</keyword>
<evidence type="ECO:0000256" key="1">
    <source>
        <dbReference type="ARBA" id="ARBA00001971"/>
    </source>
</evidence>
<gene>
    <name evidence="10" type="ORF">BGW36DRAFT_422917</name>
</gene>
<keyword evidence="6 8" id="KW-0408">Iron</keyword>
<dbReference type="PRINTS" id="PR00465">
    <property type="entry name" value="EP450IV"/>
</dbReference>
<dbReference type="PANTHER" id="PTHR24286:SF24">
    <property type="entry name" value="LANOSTEROL 14-ALPHA DEMETHYLASE"/>
    <property type="match status" value="1"/>
</dbReference>
<reference evidence="10" key="1">
    <citation type="submission" date="2021-12" db="EMBL/GenBank/DDBJ databases">
        <title>Convergent genome expansion in fungi linked to evolution of root-endophyte symbiosis.</title>
        <authorList>
            <consortium name="DOE Joint Genome Institute"/>
            <person name="Ke Y.-H."/>
            <person name="Bonito G."/>
            <person name="Liao H.-L."/>
            <person name="Looney B."/>
            <person name="Rojas-Flechas A."/>
            <person name="Nash J."/>
            <person name="Hameed K."/>
            <person name="Schadt C."/>
            <person name="Martin F."/>
            <person name="Crous P.W."/>
            <person name="Miettinen O."/>
            <person name="Magnuson J.K."/>
            <person name="Labbe J."/>
            <person name="Jacobson D."/>
            <person name="Doktycz M.J."/>
            <person name="Veneault-Fourrey C."/>
            <person name="Kuo A."/>
            <person name="Mondo S."/>
            <person name="Calhoun S."/>
            <person name="Riley R."/>
            <person name="Ohm R."/>
            <person name="LaButti K."/>
            <person name="Andreopoulos B."/>
            <person name="Pangilinan J."/>
            <person name="Nolan M."/>
            <person name="Tritt A."/>
            <person name="Clum A."/>
            <person name="Lipzen A."/>
            <person name="Daum C."/>
            <person name="Barry K."/>
            <person name="Grigoriev I.V."/>
            <person name="Vilgalys R."/>
        </authorList>
    </citation>
    <scope>NUCLEOTIDE SEQUENCE</scope>
    <source>
        <strain evidence="10">PMI_201</strain>
    </source>
</reference>
<dbReference type="PANTHER" id="PTHR24286">
    <property type="entry name" value="CYTOCHROME P450 26"/>
    <property type="match status" value="1"/>
</dbReference>
<dbReference type="GO" id="GO:0016705">
    <property type="term" value="F:oxidoreductase activity, acting on paired donors, with incorporation or reduction of molecular oxygen"/>
    <property type="evidence" value="ECO:0007669"/>
    <property type="project" value="InterPro"/>
</dbReference>
<dbReference type="Proteomes" id="UP001201262">
    <property type="component" value="Unassembled WGS sequence"/>
</dbReference>
<keyword evidence="9" id="KW-0812">Transmembrane</keyword>
<dbReference type="Pfam" id="PF00067">
    <property type="entry name" value="p450"/>
    <property type="match status" value="1"/>
</dbReference>
<name>A0AAD4PZT5_9EURO</name>
<evidence type="ECO:0000256" key="2">
    <source>
        <dbReference type="ARBA" id="ARBA00010617"/>
    </source>
</evidence>
<proteinExistence type="inferred from homology"/>
<keyword evidence="7" id="KW-0503">Monooxygenase</keyword>
<dbReference type="Gene3D" id="1.10.630.10">
    <property type="entry name" value="Cytochrome P450"/>
    <property type="match status" value="1"/>
</dbReference>
<dbReference type="GO" id="GO:0016125">
    <property type="term" value="P:sterol metabolic process"/>
    <property type="evidence" value="ECO:0007669"/>
    <property type="project" value="TreeGrafter"/>
</dbReference>
<dbReference type="GO" id="GO:0004497">
    <property type="term" value="F:monooxygenase activity"/>
    <property type="evidence" value="ECO:0007669"/>
    <property type="project" value="UniProtKB-KW"/>
</dbReference>
<sequence length="509" mass="58486">MLLDIESAQSPVTVYLTGIFTFFLAFLTYLSYTPSVNKKSPVFTSYTTPFIGSWGFFTEKWHFWQRATRGSRTRNFSFWLGKNHIVGLSGESARKMFLDHPNMDFVSGAKLVGHGVDFIPPIHPIYSPNVFPNGRSWFQRRLLDLQKSDQLARRLPYLRRDARTAFEKMAEDPSGVTNPSFACYQIVVSQAARVIFTNEISDDPRRLADLVHTLSQVMSTSSLHSVAVPWLPSFPYLKRKYLRYRMNSLVEPIVNRRFQKGAPREDDALQMFLDNRDRIDYIIYFMISALFISTANPGILTGSMLNIVAHHPEWQDKIYNEIKAAAAIHSKNRHAPLVDQLDSIPLEAWETSIPSLDLCFKEAIRMWVGFPMIRLNMSSDPLPIPGTNEVIPANTFVAYNCTEVHYNEELYPNPERYDPDRFREGREEFKKQNYGFVGWGQGRHPCLGTRWAKLQENINMAYALAIFKWSGCDENGNPNPDFSRNTDLNSLAPTLPQGLYCKHVPREEI</sequence>
<dbReference type="GeneID" id="70250050"/>
<evidence type="ECO:0000256" key="8">
    <source>
        <dbReference type="PIRSR" id="PIRSR602403-1"/>
    </source>
</evidence>
<comment type="caution">
    <text evidence="10">The sequence shown here is derived from an EMBL/GenBank/DDBJ whole genome shotgun (WGS) entry which is preliminary data.</text>
</comment>
<organism evidence="10 11">
    <name type="scientific">Talaromyces proteolyticus</name>
    <dbReference type="NCBI Taxonomy" id="1131652"/>
    <lineage>
        <taxon>Eukaryota</taxon>
        <taxon>Fungi</taxon>
        <taxon>Dikarya</taxon>
        <taxon>Ascomycota</taxon>
        <taxon>Pezizomycotina</taxon>
        <taxon>Eurotiomycetes</taxon>
        <taxon>Eurotiomycetidae</taxon>
        <taxon>Eurotiales</taxon>
        <taxon>Trichocomaceae</taxon>
        <taxon>Talaromyces</taxon>
        <taxon>Talaromyces sect. Bacilispori</taxon>
    </lineage>
</organism>
<keyword evidence="3 8" id="KW-0349">Heme</keyword>
<feature type="binding site" description="axial binding residue" evidence="8">
    <location>
        <position position="446"/>
    </location>
    <ligand>
        <name>heme</name>
        <dbReference type="ChEBI" id="CHEBI:30413"/>
    </ligand>
    <ligandPart>
        <name>Fe</name>
        <dbReference type="ChEBI" id="CHEBI:18248"/>
    </ligandPart>
</feature>
<dbReference type="InterPro" id="IPR002403">
    <property type="entry name" value="Cyt_P450_E_grp-IV"/>
</dbReference>
<accession>A0AAD4PZT5</accession>
<keyword evidence="11" id="KW-1185">Reference proteome</keyword>
<protein>
    <submittedName>
        <fullName evidence="10">Cytochrome P450</fullName>
    </submittedName>
</protein>
<dbReference type="CDD" id="cd00302">
    <property type="entry name" value="cytochrome_P450"/>
    <property type="match status" value="1"/>
</dbReference>
<keyword evidence="4 8" id="KW-0479">Metal-binding</keyword>
<evidence type="ECO:0000256" key="9">
    <source>
        <dbReference type="SAM" id="Phobius"/>
    </source>
</evidence>
<dbReference type="AlphaFoldDB" id="A0AAD4PZT5"/>
<dbReference type="GO" id="GO:0005506">
    <property type="term" value="F:iron ion binding"/>
    <property type="evidence" value="ECO:0007669"/>
    <property type="project" value="InterPro"/>
</dbReference>
<evidence type="ECO:0000256" key="4">
    <source>
        <dbReference type="ARBA" id="ARBA00022723"/>
    </source>
</evidence>
<dbReference type="SUPFAM" id="SSF48264">
    <property type="entry name" value="Cytochrome P450"/>
    <property type="match status" value="1"/>
</dbReference>
<dbReference type="InterPro" id="IPR036396">
    <property type="entry name" value="Cyt_P450_sf"/>
</dbReference>
<dbReference type="InterPro" id="IPR001128">
    <property type="entry name" value="Cyt_P450"/>
</dbReference>
<dbReference type="GO" id="GO:0020037">
    <property type="term" value="F:heme binding"/>
    <property type="evidence" value="ECO:0007669"/>
    <property type="project" value="InterPro"/>
</dbReference>
<comment type="similarity">
    <text evidence="2">Belongs to the cytochrome P450 family.</text>
</comment>
<dbReference type="RefSeq" id="XP_046076371.1">
    <property type="nucleotide sequence ID" value="XM_046219763.1"/>
</dbReference>
<evidence type="ECO:0000256" key="5">
    <source>
        <dbReference type="ARBA" id="ARBA00023002"/>
    </source>
</evidence>
<feature type="transmembrane region" description="Helical" evidence="9">
    <location>
        <begin position="12"/>
        <end position="32"/>
    </location>
</feature>
<keyword evidence="9" id="KW-0472">Membrane</keyword>
<evidence type="ECO:0000313" key="11">
    <source>
        <dbReference type="Proteomes" id="UP001201262"/>
    </source>
</evidence>
<dbReference type="EMBL" id="JAJTJA010000002">
    <property type="protein sequence ID" value="KAH8703353.1"/>
    <property type="molecule type" value="Genomic_DNA"/>
</dbReference>
<evidence type="ECO:0000256" key="6">
    <source>
        <dbReference type="ARBA" id="ARBA00023004"/>
    </source>
</evidence>
<feature type="transmembrane region" description="Helical" evidence="9">
    <location>
        <begin position="281"/>
        <end position="300"/>
    </location>
</feature>
<comment type="cofactor">
    <cofactor evidence="1 8">
        <name>heme</name>
        <dbReference type="ChEBI" id="CHEBI:30413"/>
    </cofactor>
</comment>
<evidence type="ECO:0000256" key="7">
    <source>
        <dbReference type="ARBA" id="ARBA00023033"/>
    </source>
</evidence>
<evidence type="ECO:0000313" key="10">
    <source>
        <dbReference type="EMBL" id="KAH8703353.1"/>
    </source>
</evidence>
<evidence type="ECO:0000256" key="3">
    <source>
        <dbReference type="ARBA" id="ARBA00022617"/>
    </source>
</evidence>